<dbReference type="AlphaFoldDB" id="A0A8T0ABG7"/>
<dbReference type="PROSITE" id="PS50102">
    <property type="entry name" value="RRM"/>
    <property type="match status" value="2"/>
</dbReference>
<reference evidence="9" key="1">
    <citation type="submission" date="2020-08" db="EMBL/GenBank/DDBJ databases">
        <title>Chromosome-level assembly of Southern catfish (Silurus meridionalis) provides insights into visual adaptation to the nocturnal and benthic lifestyles.</title>
        <authorList>
            <person name="Zhang Y."/>
            <person name="Wang D."/>
            <person name="Peng Z."/>
        </authorList>
    </citation>
    <scope>NUCLEOTIDE SEQUENCE</scope>
    <source>
        <strain evidence="9">SWU-2019-XX</strain>
        <tissue evidence="9">Muscle</tissue>
    </source>
</reference>
<dbReference type="SUPFAM" id="SSF54928">
    <property type="entry name" value="RNA-binding domain, RBD"/>
    <property type="match status" value="1"/>
</dbReference>
<dbReference type="PROSITE" id="PS50084">
    <property type="entry name" value="KH_TYPE_1"/>
    <property type="match status" value="4"/>
</dbReference>
<feature type="domain" description="RRM" evidence="8">
    <location>
        <begin position="82"/>
        <end position="157"/>
    </location>
</feature>
<dbReference type="InterPro" id="IPR000504">
    <property type="entry name" value="RRM_dom"/>
</dbReference>
<dbReference type="Gene3D" id="3.30.1370.10">
    <property type="entry name" value="K Homology domain, type 1"/>
    <property type="match status" value="2"/>
</dbReference>
<dbReference type="InterPro" id="IPR035979">
    <property type="entry name" value="RBD_domain_sf"/>
</dbReference>
<protein>
    <recommendedName>
        <fullName evidence="8">RRM domain-containing protein</fullName>
    </recommendedName>
</protein>
<dbReference type="Pfam" id="PF00076">
    <property type="entry name" value="RRM_1"/>
    <property type="match status" value="2"/>
</dbReference>
<dbReference type="GO" id="GO:0003723">
    <property type="term" value="F:RNA binding"/>
    <property type="evidence" value="ECO:0007669"/>
    <property type="project" value="UniProtKB-UniRule"/>
</dbReference>
<keyword evidence="5" id="KW-0810">Translation regulation</keyword>
<organism evidence="9 10">
    <name type="scientific">Silurus meridionalis</name>
    <name type="common">Southern catfish</name>
    <name type="synonym">Silurus soldatovi meridionalis</name>
    <dbReference type="NCBI Taxonomy" id="175797"/>
    <lineage>
        <taxon>Eukaryota</taxon>
        <taxon>Metazoa</taxon>
        <taxon>Chordata</taxon>
        <taxon>Craniata</taxon>
        <taxon>Vertebrata</taxon>
        <taxon>Euteleostomi</taxon>
        <taxon>Actinopterygii</taxon>
        <taxon>Neopterygii</taxon>
        <taxon>Teleostei</taxon>
        <taxon>Ostariophysi</taxon>
        <taxon>Siluriformes</taxon>
        <taxon>Siluridae</taxon>
        <taxon>Silurus</taxon>
    </lineage>
</organism>
<evidence type="ECO:0000256" key="5">
    <source>
        <dbReference type="ARBA" id="ARBA00022845"/>
    </source>
</evidence>
<keyword evidence="3" id="KW-0677">Repeat</keyword>
<dbReference type="OrthoDB" id="752362at2759"/>
<evidence type="ECO:0000256" key="6">
    <source>
        <dbReference type="PROSITE-ProRule" id="PRU00176"/>
    </source>
</evidence>
<evidence type="ECO:0000256" key="4">
    <source>
        <dbReference type="ARBA" id="ARBA00022816"/>
    </source>
</evidence>
<dbReference type="SUPFAM" id="SSF54791">
    <property type="entry name" value="Eukaryotic type KH-domain (KH-domain type I)"/>
    <property type="match status" value="4"/>
</dbReference>
<evidence type="ECO:0000256" key="3">
    <source>
        <dbReference type="ARBA" id="ARBA00022737"/>
    </source>
</evidence>
<dbReference type="SMART" id="SM00322">
    <property type="entry name" value="KH"/>
    <property type="match status" value="4"/>
</dbReference>
<evidence type="ECO:0000313" key="9">
    <source>
        <dbReference type="EMBL" id="KAF7689467.1"/>
    </source>
</evidence>
<dbReference type="Gene3D" id="3.30.310.210">
    <property type="match status" value="1"/>
</dbReference>
<evidence type="ECO:0000313" key="10">
    <source>
        <dbReference type="Proteomes" id="UP000606274"/>
    </source>
</evidence>
<dbReference type="InterPro" id="IPR004088">
    <property type="entry name" value="KH_dom_type_1"/>
</dbReference>
<evidence type="ECO:0000256" key="1">
    <source>
        <dbReference type="ARBA" id="ARBA00009094"/>
    </source>
</evidence>
<dbReference type="Gene3D" id="3.30.70.330">
    <property type="match status" value="2"/>
</dbReference>
<dbReference type="InterPro" id="IPR036612">
    <property type="entry name" value="KH_dom_type_1_sf"/>
</dbReference>
<name>A0A8T0ABG7_SILME</name>
<dbReference type="Pfam" id="PF00013">
    <property type="entry name" value="KH_1"/>
    <property type="match status" value="4"/>
</dbReference>
<feature type="region of interest" description="Disordered" evidence="7">
    <location>
        <begin position="161"/>
        <end position="201"/>
    </location>
</feature>
<sequence>MNKLYVGNLSPSVTVEDLKRLFGERELPVSDRTVLLKSGYAFVDFPDQKWAIKAIETLSGKAELHGKVIEVDYSVPKKLRSRKIQIRNIPPHLQWEVLHSLLSQYGSVENMEQVNADSDTAVVNVTYASKEEAKEAIEKLTGHSLDNHSFSVSYILDVEGSGNESEAGPQAQRGASRGGRGVRESDSAHSGAMGGLQGSHHSHHELPLRLLVPTQFVGAIIGKEGLTIKNITKQSQSKVDIHRKENAGAAEKPITIHSSPEGCSHACRMILEVMEKEASDTKTAEEVPLKILAHNSLVGRLIGKEGRNLKKIEQDTGTKITISPLQDLNIYNPERTITVRGGVDECCNAEVEIMKKLREGYENDVAALNLQTALIPGLNLNALGIFSPAMPVLPSATGPRGVTSLPATYNPLMGQASALAGLYGSSPALPLQQTAPEQEVVYLFIPTQAVGALIGKKGQHIKELARFAGASIKIAPSDSPDAPERMVIITGPPEAQFKAQGRIFRKLKEENFFTAKEEVKLETHIKVPAAAAGRVIGKGGKTVNELQNLTSAEVIVPRDQTPDENDEVFVKIIGHFFASQTAQRKIREIIQQVKQQQQKSQQGSATPSQHTK</sequence>
<gene>
    <name evidence="9" type="ORF">HF521_012820</name>
</gene>
<dbReference type="SMART" id="SM00360">
    <property type="entry name" value="RRM"/>
    <property type="match status" value="2"/>
</dbReference>
<dbReference type="InterPro" id="IPR004087">
    <property type="entry name" value="KH_dom"/>
</dbReference>
<dbReference type="FunFam" id="3.30.310.210:FF:000001">
    <property type="entry name" value="insulin-like growth factor 2 mRNA-binding protein 1 isoform X1"/>
    <property type="match status" value="1"/>
</dbReference>
<dbReference type="GO" id="GO:0051028">
    <property type="term" value="P:mRNA transport"/>
    <property type="evidence" value="ECO:0007669"/>
    <property type="project" value="UniProtKB-KW"/>
</dbReference>
<dbReference type="Proteomes" id="UP000606274">
    <property type="component" value="Unassembled WGS sequence"/>
</dbReference>
<evidence type="ECO:0000256" key="7">
    <source>
        <dbReference type="SAM" id="MobiDB-lite"/>
    </source>
</evidence>
<dbReference type="GO" id="GO:0006417">
    <property type="term" value="P:regulation of translation"/>
    <property type="evidence" value="ECO:0007669"/>
    <property type="project" value="UniProtKB-KW"/>
</dbReference>
<dbReference type="CDD" id="cd22497">
    <property type="entry name" value="KH-I_IGF2BP2_rpt3"/>
    <property type="match status" value="1"/>
</dbReference>
<keyword evidence="6" id="KW-0694">RNA-binding</keyword>
<dbReference type="EMBL" id="JABFDY010000024">
    <property type="protein sequence ID" value="KAF7689467.1"/>
    <property type="molecule type" value="Genomic_DNA"/>
</dbReference>
<dbReference type="InterPro" id="IPR012677">
    <property type="entry name" value="Nucleotide-bd_a/b_plait_sf"/>
</dbReference>
<keyword evidence="4" id="KW-0509">mRNA transport</keyword>
<dbReference type="FunFam" id="3.30.1370.10:FF:000026">
    <property type="entry name" value="Insulin-like growth factor 2 mRNA-binding protein 3"/>
    <property type="match status" value="1"/>
</dbReference>
<evidence type="ECO:0000256" key="2">
    <source>
        <dbReference type="ARBA" id="ARBA00022448"/>
    </source>
</evidence>
<proteinExistence type="inferred from homology"/>
<feature type="domain" description="RRM" evidence="8">
    <location>
        <begin position="2"/>
        <end position="76"/>
    </location>
</feature>
<evidence type="ECO:0000259" key="8">
    <source>
        <dbReference type="PROSITE" id="PS50102"/>
    </source>
</evidence>
<dbReference type="PANTHER" id="PTHR10288">
    <property type="entry name" value="KH DOMAIN CONTAINING RNA BINDING PROTEIN"/>
    <property type="match status" value="1"/>
</dbReference>
<comment type="similarity">
    <text evidence="1">Belongs to the RRM IMP/VICKZ family.</text>
</comment>
<keyword evidence="2" id="KW-0813">Transport</keyword>
<keyword evidence="10" id="KW-1185">Reference proteome</keyword>
<accession>A0A8T0ABG7</accession>
<comment type="caution">
    <text evidence="9">The sequence shown here is derived from an EMBL/GenBank/DDBJ whole genome shotgun (WGS) entry which is preliminary data.</text>
</comment>